<feature type="transmembrane region" description="Helical" evidence="1">
    <location>
        <begin position="162"/>
        <end position="187"/>
    </location>
</feature>
<proteinExistence type="predicted"/>
<dbReference type="RefSeq" id="WP_185720251.1">
    <property type="nucleotide sequence ID" value="NZ_BAAAWI010000001.1"/>
</dbReference>
<keyword evidence="1" id="KW-1133">Transmembrane helix</keyword>
<dbReference type="PANTHER" id="PTHR45138:SF9">
    <property type="entry name" value="DIGUANYLATE CYCLASE DGCM-RELATED"/>
    <property type="match status" value="1"/>
</dbReference>
<dbReference type="InterPro" id="IPR043128">
    <property type="entry name" value="Rev_trsase/Diguanyl_cyclase"/>
</dbReference>
<dbReference type="SMART" id="SM00267">
    <property type="entry name" value="GGDEF"/>
    <property type="match status" value="1"/>
</dbReference>
<dbReference type="EMBL" id="CP060131">
    <property type="protein sequence ID" value="QNG53424.1"/>
    <property type="molecule type" value="Genomic_DNA"/>
</dbReference>
<dbReference type="NCBIfam" id="TIGR00254">
    <property type="entry name" value="GGDEF"/>
    <property type="match status" value="1"/>
</dbReference>
<dbReference type="GO" id="GO:0043709">
    <property type="term" value="P:cell adhesion involved in single-species biofilm formation"/>
    <property type="evidence" value="ECO:0007669"/>
    <property type="project" value="TreeGrafter"/>
</dbReference>
<organism evidence="3 4">
    <name type="scientific">Pseudonocardia petroleophila</name>
    <dbReference type="NCBI Taxonomy" id="37331"/>
    <lineage>
        <taxon>Bacteria</taxon>
        <taxon>Bacillati</taxon>
        <taxon>Actinomycetota</taxon>
        <taxon>Actinomycetes</taxon>
        <taxon>Pseudonocardiales</taxon>
        <taxon>Pseudonocardiaceae</taxon>
        <taxon>Pseudonocardia</taxon>
    </lineage>
</organism>
<gene>
    <name evidence="3" type="ORF">H6H00_05435</name>
</gene>
<dbReference type="InterPro" id="IPR050469">
    <property type="entry name" value="Diguanylate_Cyclase"/>
</dbReference>
<keyword evidence="1" id="KW-0812">Transmembrane</keyword>
<dbReference type="Pfam" id="PF00990">
    <property type="entry name" value="GGDEF"/>
    <property type="match status" value="1"/>
</dbReference>
<protein>
    <submittedName>
        <fullName evidence="3">GGDEF domain-containing protein</fullName>
    </submittedName>
</protein>
<dbReference type="InterPro" id="IPR029787">
    <property type="entry name" value="Nucleotide_cyclase"/>
</dbReference>
<evidence type="ECO:0000313" key="3">
    <source>
        <dbReference type="EMBL" id="QNG53424.1"/>
    </source>
</evidence>
<dbReference type="PANTHER" id="PTHR45138">
    <property type="entry name" value="REGULATORY COMPONENTS OF SENSORY TRANSDUCTION SYSTEM"/>
    <property type="match status" value="1"/>
</dbReference>
<evidence type="ECO:0000256" key="1">
    <source>
        <dbReference type="SAM" id="Phobius"/>
    </source>
</evidence>
<keyword evidence="1" id="KW-0472">Membrane</keyword>
<feature type="transmembrane region" description="Helical" evidence="1">
    <location>
        <begin position="213"/>
        <end position="241"/>
    </location>
</feature>
<dbReference type="GO" id="GO:0052621">
    <property type="term" value="F:diguanylate cyclase activity"/>
    <property type="evidence" value="ECO:0007669"/>
    <property type="project" value="TreeGrafter"/>
</dbReference>
<feature type="transmembrane region" description="Helical" evidence="1">
    <location>
        <begin position="129"/>
        <end position="150"/>
    </location>
</feature>
<dbReference type="CDD" id="cd01949">
    <property type="entry name" value="GGDEF"/>
    <property type="match status" value="1"/>
</dbReference>
<feature type="transmembrane region" description="Helical" evidence="1">
    <location>
        <begin position="23"/>
        <end position="40"/>
    </location>
</feature>
<feature type="domain" description="GGDEF" evidence="2">
    <location>
        <begin position="284"/>
        <end position="426"/>
    </location>
</feature>
<reference evidence="3 4" key="1">
    <citation type="submission" date="2020-08" db="EMBL/GenBank/DDBJ databases">
        <authorList>
            <person name="Mo P."/>
        </authorList>
    </citation>
    <scope>NUCLEOTIDE SEQUENCE [LARGE SCALE GENOMIC DNA]</scope>
    <source>
        <strain evidence="3 4">CGMCC 4.1532</strain>
    </source>
</reference>
<dbReference type="Proteomes" id="UP000515728">
    <property type="component" value="Chromosome"/>
</dbReference>
<evidence type="ECO:0000259" key="2">
    <source>
        <dbReference type="PROSITE" id="PS50887"/>
    </source>
</evidence>
<accession>A0A7G7MKW3</accession>
<dbReference type="SUPFAM" id="SSF55073">
    <property type="entry name" value="Nucleotide cyclase"/>
    <property type="match status" value="1"/>
</dbReference>
<name>A0A7G7MKW3_9PSEU</name>
<dbReference type="FunFam" id="3.30.70.270:FF:000001">
    <property type="entry name" value="Diguanylate cyclase domain protein"/>
    <property type="match status" value="1"/>
</dbReference>
<keyword evidence="4" id="KW-1185">Reference proteome</keyword>
<dbReference type="GO" id="GO:0005886">
    <property type="term" value="C:plasma membrane"/>
    <property type="evidence" value="ECO:0007669"/>
    <property type="project" value="TreeGrafter"/>
</dbReference>
<dbReference type="PROSITE" id="PS50887">
    <property type="entry name" value="GGDEF"/>
    <property type="match status" value="1"/>
</dbReference>
<feature type="transmembrane region" description="Helical" evidence="1">
    <location>
        <begin position="92"/>
        <end position="117"/>
    </location>
</feature>
<dbReference type="AlphaFoldDB" id="A0A7G7MKW3"/>
<evidence type="ECO:0000313" key="4">
    <source>
        <dbReference type="Proteomes" id="UP000515728"/>
    </source>
</evidence>
<dbReference type="KEGG" id="ppel:H6H00_05435"/>
<dbReference type="InterPro" id="IPR000160">
    <property type="entry name" value="GGDEF_dom"/>
</dbReference>
<sequence length="443" mass="46195">MPPSPDRSIGSARWAIRSVPRRLVAVLVSVEILAVLVVVVDGVVSPPDVTATGLWTVAVLALLGMVHTESALGVERMRRRVDQTPHLDLSSVWTFAAALLLPGCLATAVVLLVYLHLYLRAWRPSGFPVHRVVFSTATVVLAVHAAASVAGLGGGADPFRSAVGLVLVALAVLTYGLVNLVLVVVAIRMSGSGTSWRRAVGHRDELLLELTTLTLGAVVAAAVSAFGVALAVLVLPPLVVLHRTVLVRQLEEAASTDAKTGLLNAASWRLQADLALRAARNSGGTVAVLLIDIDHFKVVNDRYGHLAGDQVLSGIGAALRAEVRDHDLVGRFGGEEFVVLLAAADVDDLHTSAGAVADRIRRRIGELRTEVAVSGGSTVIDDVSVSVGVSTYPADGADLDRLLEVADAALYAAKAAGRNLVRHGLHAVDEPGGSASRSPVHGS</sequence>
<dbReference type="GO" id="GO:1902201">
    <property type="term" value="P:negative regulation of bacterial-type flagellum-dependent cell motility"/>
    <property type="evidence" value="ECO:0007669"/>
    <property type="project" value="TreeGrafter"/>
</dbReference>
<dbReference type="Gene3D" id="3.30.70.270">
    <property type="match status" value="1"/>
</dbReference>